<dbReference type="InterPro" id="IPR052646">
    <property type="entry name" value="Peroxisomal_PEX28-32"/>
</dbReference>
<feature type="compositionally biased region" description="Basic and acidic residues" evidence="6">
    <location>
        <begin position="502"/>
        <end position="526"/>
    </location>
</feature>
<dbReference type="GO" id="GO:1900063">
    <property type="term" value="P:regulation of peroxisome organization"/>
    <property type="evidence" value="ECO:0007669"/>
    <property type="project" value="EnsemblFungi"/>
</dbReference>
<dbReference type="Proteomes" id="UP000001640">
    <property type="component" value="Chromosome 10"/>
</dbReference>
<dbReference type="GO" id="GO:0032581">
    <property type="term" value="P:ER-dependent peroxisome organization"/>
    <property type="evidence" value="ECO:0007669"/>
    <property type="project" value="EnsemblFungi"/>
</dbReference>
<dbReference type="FunCoup" id="G0VKN9">
    <property type="interactions" value="79"/>
</dbReference>
<feature type="transmembrane region" description="Helical" evidence="7">
    <location>
        <begin position="53"/>
        <end position="74"/>
    </location>
</feature>
<dbReference type="OrthoDB" id="5586090at2759"/>
<evidence type="ECO:0000313" key="11">
    <source>
        <dbReference type="Proteomes" id="UP000001640"/>
    </source>
</evidence>
<gene>
    <name evidence="10" type="primary">NCAS0J00970</name>
    <name evidence="10" type="ordered locus">NCAS_0J00970</name>
</gene>
<name>G0VKN9_NAUCA</name>
<feature type="compositionally biased region" description="Basic and acidic residues" evidence="6">
    <location>
        <begin position="463"/>
        <end position="473"/>
    </location>
</feature>
<dbReference type="RefSeq" id="XP_003678415.1">
    <property type="nucleotide sequence ID" value="XM_003678367.1"/>
</dbReference>
<feature type="region of interest" description="Disordered" evidence="6">
    <location>
        <begin position="401"/>
        <end position="434"/>
    </location>
</feature>
<reference key="2">
    <citation type="submission" date="2011-08" db="EMBL/GenBank/DDBJ databases">
        <title>Genome sequence of Naumovozyma castellii.</title>
        <authorList>
            <person name="Gordon J.L."/>
            <person name="Armisen D."/>
            <person name="Proux-Wera E."/>
            <person name="OhEigeartaigh S.S."/>
            <person name="Byrne K.P."/>
            <person name="Wolfe K.H."/>
        </authorList>
    </citation>
    <scope>NUCLEOTIDE SEQUENCE</scope>
    <source>
        <strain>Type strain:CBS 4309</strain>
    </source>
</reference>
<evidence type="ECO:0000256" key="1">
    <source>
        <dbReference type="ARBA" id="ARBA00004585"/>
    </source>
</evidence>
<feature type="domain" description="Peroxin/Ferlin" evidence="9">
    <location>
        <begin position="360"/>
        <end position="393"/>
    </location>
</feature>
<dbReference type="SMART" id="SM00693">
    <property type="entry name" value="DysFN"/>
    <property type="match status" value="1"/>
</dbReference>
<evidence type="ECO:0000259" key="9">
    <source>
        <dbReference type="SMART" id="SM00694"/>
    </source>
</evidence>
<keyword evidence="2 7" id="KW-0812">Transmembrane</keyword>
<reference evidence="10 11" key="1">
    <citation type="journal article" date="2011" name="Proc. Natl. Acad. Sci. U.S.A.">
        <title>Evolutionary erosion of yeast sex chromosomes by mating-type switching accidents.</title>
        <authorList>
            <person name="Gordon J.L."/>
            <person name="Armisen D."/>
            <person name="Proux-Wera E."/>
            <person name="Oheigeartaigh S.S."/>
            <person name="Byrne K.P."/>
            <person name="Wolfe K.H."/>
        </authorList>
    </citation>
    <scope>NUCLEOTIDE SEQUENCE [LARGE SCALE GENOMIC DNA]</scope>
    <source>
        <strain evidence="11">ATCC 76901 / BCRC 22586 / CBS 4309 / NBRC 1992 / NRRL Y-12630</strain>
    </source>
</reference>
<dbReference type="PANTHER" id="PTHR31679:SF2">
    <property type="entry name" value="PEROXISOMAL MEMBRANE PROTEIN PEX30-RELATED"/>
    <property type="match status" value="1"/>
</dbReference>
<keyword evidence="4 7" id="KW-0472">Membrane</keyword>
<dbReference type="InterPro" id="IPR010482">
    <property type="entry name" value="TECPR1-like_DysF"/>
</dbReference>
<dbReference type="PANTHER" id="PTHR31679">
    <property type="entry name" value="PEROXISOMAL MEMBRANE PROTEIN PEX30-RELATED"/>
    <property type="match status" value="1"/>
</dbReference>
<protein>
    <recommendedName>
        <fullName evidence="8 9">Peroxin/Ferlin domain-containing protein</fullName>
    </recommendedName>
</protein>
<evidence type="ECO:0000256" key="4">
    <source>
        <dbReference type="ARBA" id="ARBA00023136"/>
    </source>
</evidence>
<evidence type="ECO:0000259" key="8">
    <source>
        <dbReference type="SMART" id="SM00693"/>
    </source>
</evidence>
<keyword evidence="5" id="KW-0576">Peroxisome</keyword>
<proteinExistence type="predicted"/>
<sequence>MGEQKGASVPTQEVRAQFIETNDTRLGGDSKLLFKDDSSPLLSCTPPNISKSLVLLYPYLIVLNEALSILTWTGENIWRSILLICVFLASVLYFNTIVKYFGHIIIISTLLGYSKMDSFVRNRIGNEPSLEDIIKVMDKVSIKFDLLLSPFYNFKEQDVLRLLFTMTVLSPLYFIITWLFLPPWKFVLVGGLFVLTYHSPWAKVTRRLLWKFKTVRLLVFYVTGLDLGGINKDEGILAVVHKQVKRLSAIDGKIIDNNGNDLHALSDKPIRFTYVLYENQRRWLGIGWKASMLSYERTPWTDEFLNEAPPPENFNLPEENAGMVWKWVDKSWRLDLTNDGAIELPSSKAKTTADPRNDDAFIYYDNTWKKPSVEDSYSKYTRRRRWVRTAELIKTASFNDSNTLKSTDKKEEEESNQELEPLSEKTAIGQDHVEYKDQDQIFKRKLDKTTTDDDISVSTSSEQNRETMGHSTEKLNISTGSTPPTPVEGVQGGPLQRQRSTQGEKLENWFKDVNVEDVNDNDKKEL</sequence>
<dbReference type="InterPro" id="IPR006614">
    <property type="entry name" value="Peroxin/Ferlin"/>
</dbReference>
<dbReference type="AlphaFoldDB" id="G0VKN9"/>
<dbReference type="OMA" id="PPFYILT"/>
<feature type="transmembrane region" description="Helical" evidence="7">
    <location>
        <begin position="159"/>
        <end position="180"/>
    </location>
</feature>
<dbReference type="GO" id="GO:0005778">
    <property type="term" value="C:peroxisomal membrane"/>
    <property type="evidence" value="ECO:0007669"/>
    <property type="project" value="UniProtKB-SubCell"/>
</dbReference>
<evidence type="ECO:0000256" key="7">
    <source>
        <dbReference type="SAM" id="Phobius"/>
    </source>
</evidence>
<dbReference type="Pfam" id="PF06398">
    <property type="entry name" value="Pex24p"/>
    <property type="match status" value="1"/>
</dbReference>
<feature type="domain" description="Peroxin/Ferlin" evidence="8">
    <location>
        <begin position="269"/>
        <end position="335"/>
    </location>
</feature>
<evidence type="ECO:0000256" key="5">
    <source>
        <dbReference type="ARBA" id="ARBA00023140"/>
    </source>
</evidence>
<dbReference type="eggNOG" id="ENOG502QT80">
    <property type="taxonomic scope" value="Eukaryota"/>
</dbReference>
<dbReference type="HOGENOM" id="CLU_016397_0_1_1"/>
<dbReference type="EMBL" id="HE576761">
    <property type="protein sequence ID" value="CCC72076.1"/>
    <property type="molecule type" value="Genomic_DNA"/>
</dbReference>
<keyword evidence="3 7" id="KW-1133">Transmembrane helix</keyword>
<dbReference type="STRING" id="1064592.G0VKN9"/>
<evidence type="ECO:0000256" key="6">
    <source>
        <dbReference type="SAM" id="MobiDB-lite"/>
    </source>
</evidence>
<dbReference type="SMART" id="SM00694">
    <property type="entry name" value="DysFC"/>
    <property type="match status" value="1"/>
</dbReference>
<accession>G0VKN9</accession>
<dbReference type="KEGG" id="ncs:NCAS_0J00970"/>
<evidence type="ECO:0000313" key="10">
    <source>
        <dbReference type="EMBL" id="CCC72076.1"/>
    </source>
</evidence>
<feature type="transmembrane region" description="Helical" evidence="7">
    <location>
        <begin position="80"/>
        <end position="113"/>
    </location>
</feature>
<dbReference type="GeneID" id="96905774"/>
<evidence type="ECO:0000256" key="2">
    <source>
        <dbReference type="ARBA" id="ARBA00022692"/>
    </source>
</evidence>
<dbReference type="InParanoid" id="G0VKN9"/>
<keyword evidence="11" id="KW-1185">Reference proteome</keyword>
<comment type="subcellular location">
    <subcellularLocation>
        <location evidence="1">Peroxisome membrane</location>
        <topology evidence="1">Multi-pass membrane protein</topology>
    </subcellularLocation>
</comment>
<dbReference type="GO" id="GO:0071782">
    <property type="term" value="C:endoplasmic reticulum tubular network"/>
    <property type="evidence" value="ECO:0007669"/>
    <property type="project" value="EnsemblFungi"/>
</dbReference>
<feature type="region of interest" description="Disordered" evidence="6">
    <location>
        <begin position="448"/>
        <end position="526"/>
    </location>
</feature>
<organism evidence="10 11">
    <name type="scientific">Naumovozyma castellii</name>
    <name type="common">Yeast</name>
    <name type="synonym">Saccharomyces castellii</name>
    <dbReference type="NCBI Taxonomy" id="27288"/>
    <lineage>
        <taxon>Eukaryota</taxon>
        <taxon>Fungi</taxon>
        <taxon>Dikarya</taxon>
        <taxon>Ascomycota</taxon>
        <taxon>Saccharomycotina</taxon>
        <taxon>Saccharomycetes</taxon>
        <taxon>Saccharomycetales</taxon>
        <taxon>Saccharomycetaceae</taxon>
        <taxon>Naumovozyma</taxon>
    </lineage>
</organism>
<dbReference type="GO" id="GO:0042802">
    <property type="term" value="F:identical protein binding"/>
    <property type="evidence" value="ECO:0007669"/>
    <property type="project" value="EnsemblFungi"/>
</dbReference>
<evidence type="ECO:0000256" key="3">
    <source>
        <dbReference type="ARBA" id="ARBA00022989"/>
    </source>
</evidence>